<proteinExistence type="predicted"/>
<dbReference type="EMBL" id="PDLN01000018">
    <property type="protein sequence ID" value="RDW61679.1"/>
    <property type="molecule type" value="Genomic_DNA"/>
</dbReference>
<dbReference type="AlphaFoldDB" id="A0A3D8QIS6"/>
<sequence>MLTGVPLQAWMGAIVIDPRACAPIETIGNDIGIAIAVTLGVLKVDMEAIGDPAVSRSKAAVSTCPLAVGVVRETATHGADVIPSAVVLGIGCNGPFS</sequence>
<organism evidence="1 2">
    <name type="scientific">Coleophoma crateriformis</name>
    <dbReference type="NCBI Taxonomy" id="565419"/>
    <lineage>
        <taxon>Eukaryota</taxon>
        <taxon>Fungi</taxon>
        <taxon>Dikarya</taxon>
        <taxon>Ascomycota</taxon>
        <taxon>Pezizomycotina</taxon>
        <taxon>Leotiomycetes</taxon>
        <taxon>Helotiales</taxon>
        <taxon>Dermateaceae</taxon>
        <taxon>Coleophoma</taxon>
    </lineage>
</organism>
<evidence type="ECO:0000313" key="2">
    <source>
        <dbReference type="Proteomes" id="UP000256328"/>
    </source>
</evidence>
<comment type="caution">
    <text evidence="1">The sequence shown here is derived from an EMBL/GenBank/DDBJ whole genome shotgun (WGS) entry which is preliminary data.</text>
</comment>
<name>A0A3D8QIS6_9HELO</name>
<accession>A0A3D8QIS6</accession>
<keyword evidence="2" id="KW-1185">Reference proteome</keyword>
<evidence type="ECO:0000313" key="1">
    <source>
        <dbReference type="EMBL" id="RDW61679.1"/>
    </source>
</evidence>
<dbReference type="Proteomes" id="UP000256328">
    <property type="component" value="Unassembled WGS sequence"/>
</dbReference>
<gene>
    <name evidence="1" type="ORF">BP5796_11571</name>
</gene>
<reference evidence="1 2" key="1">
    <citation type="journal article" date="2018" name="IMA Fungus">
        <title>IMA Genome-F 9: Draft genome sequence of Annulohypoxylon stygium, Aspergillus mulundensis, Berkeleyomyces basicola (syn. Thielaviopsis basicola), Ceratocystis smalleyi, two Cercospora beticola strains, Coleophoma cylindrospora, Fusarium fracticaudum, Phialophora cf. hyalina, and Morchella septimelata.</title>
        <authorList>
            <person name="Wingfield B.D."/>
            <person name="Bills G.F."/>
            <person name="Dong Y."/>
            <person name="Huang W."/>
            <person name="Nel W.J."/>
            <person name="Swalarsk-Parry B.S."/>
            <person name="Vaghefi N."/>
            <person name="Wilken P.M."/>
            <person name="An Z."/>
            <person name="de Beer Z.W."/>
            <person name="De Vos L."/>
            <person name="Chen L."/>
            <person name="Duong T.A."/>
            <person name="Gao Y."/>
            <person name="Hammerbacher A."/>
            <person name="Kikkert J.R."/>
            <person name="Li Y."/>
            <person name="Li H."/>
            <person name="Li K."/>
            <person name="Li Q."/>
            <person name="Liu X."/>
            <person name="Ma X."/>
            <person name="Naidoo K."/>
            <person name="Pethybridge S.J."/>
            <person name="Sun J."/>
            <person name="Steenkamp E.T."/>
            <person name="van der Nest M.A."/>
            <person name="van Wyk S."/>
            <person name="Wingfield M.J."/>
            <person name="Xiong C."/>
            <person name="Yue Q."/>
            <person name="Zhang X."/>
        </authorList>
    </citation>
    <scope>NUCLEOTIDE SEQUENCE [LARGE SCALE GENOMIC DNA]</scope>
    <source>
        <strain evidence="1 2">BP5796</strain>
    </source>
</reference>
<protein>
    <submittedName>
        <fullName evidence="1">Uncharacterized protein</fullName>
    </submittedName>
</protein>